<feature type="region of interest" description="Disordered" evidence="5">
    <location>
        <begin position="1"/>
        <end position="24"/>
    </location>
</feature>
<dbReference type="GO" id="GO:0007266">
    <property type="term" value="P:Rho protein signal transduction"/>
    <property type="evidence" value="ECO:0007669"/>
    <property type="project" value="InterPro"/>
</dbReference>
<dbReference type="InterPro" id="IPR014756">
    <property type="entry name" value="Ig_E-set"/>
</dbReference>
<dbReference type="PANTHER" id="PTHR10980:SF8">
    <property type="entry name" value="RHO GDP-DISSOCIATION INHIBITOR 3"/>
    <property type="match status" value="1"/>
</dbReference>
<dbReference type="GO" id="GO:0005886">
    <property type="term" value="C:plasma membrane"/>
    <property type="evidence" value="ECO:0007669"/>
    <property type="project" value="Ensembl"/>
</dbReference>
<dbReference type="AlphaFoldDB" id="A0A8C9NAK1"/>
<sequence>MQPAATPPVSAVPPGPGDTEPAAFPRLRAGDQLGLPTGISPVTAQPSPAHRCLRVRGRGCPPGCPRGCHCLSPADIMADKEGVTLSLEEEEEDADVALAYKTPEKKSLREIQELDPGDESLRKYKQALLGAIPAAVDASVPNVQVTKLTLMCEQAPGPITMDLTGDLEELRGRAFVLKEGVDYRVKVSFKVNREIVCGLRCLHLTYRRGRPGEWGWGLGHHSGPPGCGATPGWVGKGSLKELAQSRGCAGAAGPGLGKDRMGGAPAQPQLPCS</sequence>
<dbReference type="GO" id="GO:0032880">
    <property type="term" value="P:regulation of protein localization"/>
    <property type="evidence" value="ECO:0007669"/>
    <property type="project" value="Ensembl"/>
</dbReference>
<reference evidence="6" key="1">
    <citation type="submission" date="2025-08" db="UniProtKB">
        <authorList>
            <consortium name="Ensembl"/>
        </authorList>
    </citation>
    <scope>IDENTIFICATION</scope>
</reference>
<dbReference type="Gene3D" id="2.70.50.30">
    <property type="entry name" value="Coagulation Factor XIII, subunit A, domain 1"/>
    <property type="match status" value="1"/>
</dbReference>
<gene>
    <name evidence="6" type="primary">ARHGDIG</name>
</gene>
<keyword evidence="3" id="KW-0343">GTPase activation</keyword>
<dbReference type="GO" id="GO:0005096">
    <property type="term" value="F:GTPase activator activity"/>
    <property type="evidence" value="ECO:0007669"/>
    <property type="project" value="UniProtKB-KW"/>
</dbReference>
<evidence type="ECO:0000256" key="1">
    <source>
        <dbReference type="ARBA" id="ARBA00004496"/>
    </source>
</evidence>
<evidence type="ECO:0000256" key="5">
    <source>
        <dbReference type="SAM" id="MobiDB-lite"/>
    </source>
</evidence>
<dbReference type="Ensembl" id="ENSSCAT00000018631.1">
    <property type="protein sequence ID" value="ENSSCAP00000016638.1"/>
    <property type="gene ID" value="ENSSCAG00000012130.1"/>
</dbReference>
<dbReference type="PRINTS" id="PR00492">
    <property type="entry name" value="RHOGDI"/>
</dbReference>
<keyword evidence="7" id="KW-1185">Reference proteome</keyword>
<dbReference type="GeneTree" id="ENSGT00390000006233"/>
<organism evidence="6 7">
    <name type="scientific">Serinus canaria</name>
    <name type="common">Island canary</name>
    <name type="synonym">Fringilla canaria</name>
    <dbReference type="NCBI Taxonomy" id="9135"/>
    <lineage>
        <taxon>Eukaryota</taxon>
        <taxon>Metazoa</taxon>
        <taxon>Chordata</taxon>
        <taxon>Craniata</taxon>
        <taxon>Vertebrata</taxon>
        <taxon>Euteleostomi</taxon>
        <taxon>Archelosauria</taxon>
        <taxon>Archosauria</taxon>
        <taxon>Dinosauria</taxon>
        <taxon>Saurischia</taxon>
        <taxon>Theropoda</taxon>
        <taxon>Coelurosauria</taxon>
        <taxon>Aves</taxon>
        <taxon>Neognathae</taxon>
        <taxon>Neoaves</taxon>
        <taxon>Telluraves</taxon>
        <taxon>Australaves</taxon>
        <taxon>Passeriformes</taxon>
        <taxon>Passeroidea</taxon>
        <taxon>Fringillidae</taxon>
        <taxon>Carduelinae</taxon>
        <taxon>Serinus</taxon>
    </lineage>
</organism>
<evidence type="ECO:0000256" key="3">
    <source>
        <dbReference type="ARBA" id="ARBA00022468"/>
    </source>
</evidence>
<name>A0A8C9NAK1_SERCA</name>
<proteinExistence type="inferred from homology"/>
<feature type="region of interest" description="Disordered" evidence="5">
    <location>
        <begin position="247"/>
        <end position="273"/>
    </location>
</feature>
<dbReference type="FunFam" id="2.70.50.30:FF:000004">
    <property type="entry name" value="Rho GDP-dissociation inhibitor 1"/>
    <property type="match status" value="1"/>
</dbReference>
<keyword evidence="4" id="KW-0963">Cytoplasm</keyword>
<evidence type="ECO:0000256" key="2">
    <source>
        <dbReference type="ARBA" id="ARBA00009758"/>
    </source>
</evidence>
<evidence type="ECO:0000313" key="7">
    <source>
        <dbReference type="Proteomes" id="UP000694409"/>
    </source>
</evidence>
<evidence type="ECO:0000313" key="6">
    <source>
        <dbReference type="Ensembl" id="ENSSCAP00000016638.1"/>
    </source>
</evidence>
<dbReference type="Pfam" id="PF02115">
    <property type="entry name" value="Rho_GDI"/>
    <property type="match status" value="1"/>
</dbReference>
<evidence type="ECO:0000256" key="4">
    <source>
        <dbReference type="ARBA" id="ARBA00022490"/>
    </source>
</evidence>
<accession>A0A8C9NAK1</accession>
<protein>
    <submittedName>
        <fullName evidence="6">Rho GDP dissociation inhibitor gamma</fullName>
    </submittedName>
</protein>
<reference evidence="6" key="2">
    <citation type="submission" date="2025-09" db="UniProtKB">
        <authorList>
            <consortium name="Ensembl"/>
        </authorList>
    </citation>
    <scope>IDENTIFICATION</scope>
</reference>
<dbReference type="SUPFAM" id="SSF81296">
    <property type="entry name" value="E set domains"/>
    <property type="match status" value="1"/>
</dbReference>
<dbReference type="PANTHER" id="PTHR10980">
    <property type="entry name" value="RHO GDP-DISSOCIATION INHIBITOR"/>
    <property type="match status" value="1"/>
</dbReference>
<dbReference type="InterPro" id="IPR000406">
    <property type="entry name" value="Rho_GDI"/>
</dbReference>
<comment type="subcellular location">
    <subcellularLocation>
        <location evidence="1">Cytoplasm</location>
    </subcellularLocation>
</comment>
<dbReference type="GO" id="GO:0005094">
    <property type="term" value="F:Rho GDP-dissociation inhibitor activity"/>
    <property type="evidence" value="ECO:0007669"/>
    <property type="project" value="InterPro"/>
</dbReference>
<dbReference type="Proteomes" id="UP000694409">
    <property type="component" value="Unassembled WGS sequence"/>
</dbReference>
<dbReference type="InterPro" id="IPR024792">
    <property type="entry name" value="RhoGDI_dom_sf"/>
</dbReference>
<dbReference type="GO" id="GO:0005829">
    <property type="term" value="C:cytosol"/>
    <property type="evidence" value="ECO:0007669"/>
    <property type="project" value="Ensembl"/>
</dbReference>
<comment type="similarity">
    <text evidence="2">Belongs to the Rho GDI family.</text>
</comment>